<proteinExistence type="predicted"/>
<feature type="chain" id="PRO_5001710225" description="Secreted protein" evidence="1">
    <location>
        <begin position="29"/>
        <end position="53"/>
    </location>
</feature>
<dbReference type="Proteomes" id="UP000028492">
    <property type="component" value="Chromosome"/>
</dbReference>
<dbReference type="HOGENOM" id="CLU_3057849_0_0_11"/>
<gene>
    <name evidence="2" type="ORF">AJAP_28020</name>
</gene>
<dbReference type="KEGG" id="aja:AJAP_28020"/>
<organism evidence="2 3">
    <name type="scientific">Amycolatopsis japonica</name>
    <dbReference type="NCBI Taxonomy" id="208439"/>
    <lineage>
        <taxon>Bacteria</taxon>
        <taxon>Bacillati</taxon>
        <taxon>Actinomycetota</taxon>
        <taxon>Actinomycetes</taxon>
        <taxon>Pseudonocardiales</taxon>
        <taxon>Pseudonocardiaceae</taxon>
        <taxon>Amycolatopsis</taxon>
        <taxon>Amycolatopsis japonica group</taxon>
    </lineage>
</organism>
<accession>A0A075UZN7</accession>
<name>A0A075UZN7_9PSEU</name>
<dbReference type="AlphaFoldDB" id="A0A075UZN7"/>
<evidence type="ECO:0000313" key="2">
    <source>
        <dbReference type="EMBL" id="AIG78443.1"/>
    </source>
</evidence>
<evidence type="ECO:0008006" key="4">
    <source>
        <dbReference type="Google" id="ProtNLM"/>
    </source>
</evidence>
<dbReference type="EMBL" id="CP008953">
    <property type="protein sequence ID" value="AIG78443.1"/>
    <property type="molecule type" value="Genomic_DNA"/>
</dbReference>
<evidence type="ECO:0000313" key="3">
    <source>
        <dbReference type="Proteomes" id="UP000028492"/>
    </source>
</evidence>
<dbReference type="STRING" id="208439.AJAP_28020"/>
<evidence type="ECO:0000256" key="1">
    <source>
        <dbReference type="SAM" id="SignalP"/>
    </source>
</evidence>
<feature type="signal peptide" evidence="1">
    <location>
        <begin position="1"/>
        <end position="28"/>
    </location>
</feature>
<sequence>MGRDAAVSAFLACCLVALVFCTLGWANATPDAPAYHVVPTAPRCASLDLSTVD</sequence>
<keyword evidence="1" id="KW-0732">Signal</keyword>
<protein>
    <recommendedName>
        <fullName evidence="4">Secreted protein</fullName>
    </recommendedName>
</protein>
<keyword evidence="3" id="KW-1185">Reference proteome</keyword>
<reference evidence="2 3" key="1">
    <citation type="journal article" date="2014" name="J. Biotechnol.">
        <title>Complete genome sequence of the actinobacterium Amycolatopsis japonica MG417-CF17(T) (=DSM 44213T) producing (S,S)-N,N'-ethylenediaminedisuccinic acid.</title>
        <authorList>
            <person name="Stegmann E."/>
            <person name="Albersmeier A."/>
            <person name="Spohn M."/>
            <person name="Gert H."/>
            <person name="Weber T."/>
            <person name="Wohlleben W."/>
            <person name="Kalinowski J."/>
            <person name="Ruckert C."/>
        </authorList>
    </citation>
    <scope>NUCLEOTIDE SEQUENCE [LARGE SCALE GENOMIC DNA]</scope>
    <source>
        <strain evidence="3">MG417-CF17 (DSM 44213)</strain>
    </source>
</reference>